<evidence type="ECO:0000313" key="2">
    <source>
        <dbReference type="Proteomes" id="UP001345013"/>
    </source>
</evidence>
<gene>
    <name evidence="1" type="ORF">LTR24_001430</name>
</gene>
<keyword evidence="2" id="KW-1185">Reference proteome</keyword>
<name>A0ABR0KKX5_9EURO</name>
<protein>
    <submittedName>
        <fullName evidence="1">Uncharacterized protein</fullName>
    </submittedName>
</protein>
<evidence type="ECO:0000313" key="1">
    <source>
        <dbReference type="EMBL" id="KAK5099532.1"/>
    </source>
</evidence>
<comment type="caution">
    <text evidence="1">The sequence shown here is derived from an EMBL/GenBank/DDBJ whole genome shotgun (WGS) entry which is preliminary data.</text>
</comment>
<proteinExistence type="predicted"/>
<organism evidence="1 2">
    <name type="scientific">Lithohypha guttulata</name>
    <dbReference type="NCBI Taxonomy" id="1690604"/>
    <lineage>
        <taxon>Eukaryota</taxon>
        <taxon>Fungi</taxon>
        <taxon>Dikarya</taxon>
        <taxon>Ascomycota</taxon>
        <taxon>Pezizomycotina</taxon>
        <taxon>Eurotiomycetes</taxon>
        <taxon>Chaetothyriomycetidae</taxon>
        <taxon>Chaetothyriales</taxon>
        <taxon>Trichomeriaceae</taxon>
        <taxon>Lithohypha</taxon>
    </lineage>
</organism>
<dbReference type="EMBL" id="JAVRRG010000010">
    <property type="protein sequence ID" value="KAK5099532.1"/>
    <property type="molecule type" value="Genomic_DNA"/>
</dbReference>
<sequence>MNLNGRQIKNIVSIAYTLSREDKEELSCLHLEHALEAMGLRLPQSADEPLDLYD</sequence>
<accession>A0ABR0KKX5</accession>
<dbReference type="Proteomes" id="UP001345013">
    <property type="component" value="Unassembled WGS sequence"/>
</dbReference>
<reference evidence="1 2" key="1">
    <citation type="submission" date="2023-08" db="EMBL/GenBank/DDBJ databases">
        <title>Black Yeasts Isolated from many extreme environments.</title>
        <authorList>
            <person name="Coleine C."/>
            <person name="Stajich J.E."/>
            <person name="Selbmann L."/>
        </authorList>
    </citation>
    <scope>NUCLEOTIDE SEQUENCE [LARGE SCALE GENOMIC DNA]</scope>
    <source>
        <strain evidence="1 2">CCFEE 5885</strain>
    </source>
</reference>